<dbReference type="EMBL" id="KN727062">
    <property type="protein sequence ID" value="KIH66585.1"/>
    <property type="molecule type" value="Genomic_DNA"/>
</dbReference>
<name>A0A0C2GYK2_9BILA</name>
<dbReference type="AlphaFoldDB" id="A0A0C2GYK2"/>
<sequence>MPFPRVFIKSVSLFQIVQLGGISLILAEFATLKAPAKALNDWIAMLTGCDMHSSTICFVYNALRKYLVTTVEAINPGTSPVASAYPST</sequence>
<accession>A0A0C2GYK2</accession>
<protein>
    <submittedName>
        <fullName evidence="1">Uncharacterized protein</fullName>
    </submittedName>
</protein>
<reference evidence="1 2" key="1">
    <citation type="submission" date="2013-12" db="EMBL/GenBank/DDBJ databases">
        <title>Draft genome of the parsitic nematode Ancylostoma duodenale.</title>
        <authorList>
            <person name="Mitreva M."/>
        </authorList>
    </citation>
    <scope>NUCLEOTIDE SEQUENCE [LARGE SCALE GENOMIC DNA]</scope>
    <source>
        <strain evidence="1 2">Zhejiang</strain>
    </source>
</reference>
<evidence type="ECO:0000313" key="2">
    <source>
        <dbReference type="Proteomes" id="UP000054047"/>
    </source>
</evidence>
<dbReference type="Proteomes" id="UP000054047">
    <property type="component" value="Unassembled WGS sequence"/>
</dbReference>
<organism evidence="1 2">
    <name type="scientific">Ancylostoma duodenale</name>
    <dbReference type="NCBI Taxonomy" id="51022"/>
    <lineage>
        <taxon>Eukaryota</taxon>
        <taxon>Metazoa</taxon>
        <taxon>Ecdysozoa</taxon>
        <taxon>Nematoda</taxon>
        <taxon>Chromadorea</taxon>
        <taxon>Rhabditida</taxon>
        <taxon>Rhabditina</taxon>
        <taxon>Rhabditomorpha</taxon>
        <taxon>Strongyloidea</taxon>
        <taxon>Ancylostomatidae</taxon>
        <taxon>Ancylostomatinae</taxon>
        <taxon>Ancylostoma</taxon>
    </lineage>
</organism>
<evidence type="ECO:0000313" key="1">
    <source>
        <dbReference type="EMBL" id="KIH66585.1"/>
    </source>
</evidence>
<proteinExistence type="predicted"/>
<gene>
    <name evidence="1" type="ORF">ANCDUO_03094</name>
</gene>
<keyword evidence="2" id="KW-1185">Reference proteome</keyword>